<evidence type="ECO:0000313" key="4">
    <source>
        <dbReference type="Proteomes" id="UP000231252"/>
    </source>
</evidence>
<name>A0A2H0XBA6_UNCKA</name>
<dbReference type="GO" id="GO:0006508">
    <property type="term" value="P:proteolysis"/>
    <property type="evidence" value="ECO:0007669"/>
    <property type="project" value="InterPro"/>
</dbReference>
<sequence length="136" mass="15691">MDVIFDYQDAGLCRFGKLYRPVAEVFLYSNSYNKWLKVWMVVDTGADHSILPKYFSNSLGISLNQDCNKEWTTGIGGDQKIFMLKKLLRIKLGEVEHYVPMAISENDNIPPIMGRLGFIDSFNVEFLIKRKVVFKT</sequence>
<organism evidence="3 4">
    <name type="scientific">candidate division WWE3 bacterium CG08_land_8_20_14_0_20_41_10</name>
    <dbReference type="NCBI Taxonomy" id="1975085"/>
    <lineage>
        <taxon>Bacteria</taxon>
        <taxon>Katanobacteria</taxon>
    </lineage>
</organism>
<dbReference type="InterPro" id="IPR021109">
    <property type="entry name" value="Peptidase_aspartic_dom_sf"/>
</dbReference>
<dbReference type="SUPFAM" id="SSF50630">
    <property type="entry name" value="Acid proteases"/>
    <property type="match status" value="1"/>
</dbReference>
<reference evidence="4" key="1">
    <citation type="submission" date="2017-09" db="EMBL/GenBank/DDBJ databases">
        <title>Depth-based differentiation of microbial function through sediment-hosted aquifers and enrichment of novel symbionts in the deep terrestrial subsurface.</title>
        <authorList>
            <person name="Probst A.J."/>
            <person name="Ladd B."/>
            <person name="Jarett J.K."/>
            <person name="Geller-Mcgrath D.E."/>
            <person name="Sieber C.M.K."/>
            <person name="Emerson J.B."/>
            <person name="Anantharaman K."/>
            <person name="Thomas B.C."/>
            <person name="Malmstrom R."/>
            <person name="Stieglmeier M."/>
            <person name="Klingl A."/>
            <person name="Woyke T."/>
            <person name="Ryan C.M."/>
            <person name="Banfield J.F."/>
        </authorList>
    </citation>
    <scope>NUCLEOTIDE SEQUENCE [LARGE SCALE GENOMIC DNA]</scope>
</reference>
<dbReference type="Pfam" id="PF13975">
    <property type="entry name" value="gag-asp_proteas"/>
    <property type="match status" value="1"/>
</dbReference>
<feature type="domain" description="Peptidase A2" evidence="2">
    <location>
        <begin position="38"/>
        <end position="115"/>
    </location>
</feature>
<evidence type="ECO:0000259" key="2">
    <source>
        <dbReference type="PROSITE" id="PS50175"/>
    </source>
</evidence>
<dbReference type="GO" id="GO:0004190">
    <property type="term" value="F:aspartic-type endopeptidase activity"/>
    <property type="evidence" value="ECO:0007669"/>
    <property type="project" value="InterPro"/>
</dbReference>
<dbReference type="PROSITE" id="PS50175">
    <property type="entry name" value="ASP_PROT_RETROV"/>
    <property type="match status" value="1"/>
</dbReference>
<dbReference type="Proteomes" id="UP000231252">
    <property type="component" value="Unassembled WGS sequence"/>
</dbReference>
<gene>
    <name evidence="3" type="ORF">COT50_03160</name>
</gene>
<comment type="caution">
    <text evidence="3">The sequence shown here is derived from an EMBL/GenBank/DDBJ whole genome shotgun (WGS) entry which is preliminary data.</text>
</comment>
<proteinExistence type="predicted"/>
<evidence type="ECO:0000313" key="3">
    <source>
        <dbReference type="EMBL" id="PIS22214.1"/>
    </source>
</evidence>
<protein>
    <recommendedName>
        <fullName evidence="2">Peptidase A2 domain-containing protein</fullName>
    </recommendedName>
</protein>
<accession>A0A2H0XBA6</accession>
<dbReference type="AlphaFoldDB" id="A0A2H0XBA6"/>
<dbReference type="InterPro" id="IPR001995">
    <property type="entry name" value="Peptidase_A2_cat"/>
</dbReference>
<keyword evidence="1" id="KW-0378">Hydrolase</keyword>
<dbReference type="EMBL" id="PEYU01000070">
    <property type="protein sequence ID" value="PIS22214.1"/>
    <property type="molecule type" value="Genomic_DNA"/>
</dbReference>
<evidence type="ECO:0000256" key="1">
    <source>
        <dbReference type="ARBA" id="ARBA00022801"/>
    </source>
</evidence>
<dbReference type="Gene3D" id="2.40.70.10">
    <property type="entry name" value="Acid Proteases"/>
    <property type="match status" value="1"/>
</dbReference>